<dbReference type="AlphaFoldDB" id="A0ABD2IX29"/>
<proteinExistence type="predicted"/>
<dbReference type="SMART" id="SM00184">
    <property type="entry name" value="RING"/>
    <property type="match status" value="2"/>
</dbReference>
<dbReference type="PROSITE" id="PS50089">
    <property type="entry name" value="ZF_RING_2"/>
    <property type="match status" value="1"/>
</dbReference>
<evidence type="ECO:0000259" key="6">
    <source>
        <dbReference type="PROSITE" id="PS50089"/>
    </source>
</evidence>
<feature type="region of interest" description="Disordered" evidence="5">
    <location>
        <begin position="214"/>
        <end position="239"/>
    </location>
</feature>
<dbReference type="SUPFAM" id="SSF57850">
    <property type="entry name" value="RING/U-box"/>
    <property type="match status" value="2"/>
</dbReference>
<evidence type="ECO:0000256" key="5">
    <source>
        <dbReference type="SAM" id="MobiDB-lite"/>
    </source>
</evidence>
<name>A0ABD2IX29_9BILA</name>
<sequence>MLFSDSLSSSSLFLQPLSPLPDFQFAPANLQKPSTIATPMAVSSVAVSRREIMESLSAVPIAEKSSLIETEKDGRRRLGKTEKGRRHAGEAVLRRKLANHAFLVRVEGVGKESGEGRPAGGRGRRRALSERVAAEFAPSVPYSLNRRSRWAKLSGGEWLAELANLGGAVRGDRLRLLLAEADYSLDGSESIRALHSLDAEKGLLHSRWGKSGRGAASINHLSSTDSQMQQQQENREPSWDDAVEDVLFHLQRPHPVAKVFAAKFFKRTKAFRSAKRCAVQSAFGAKTSNGQPPQHQTEGPRRKAVAVPESEAEEENEFVAQYRPRQETYSLADFVRETCSPPVMVRRQQKGTEAHLAEEFAIVPMPECMPLSSRCSSADSPAVSSPAFAPCAFSPNGLSSVPSANPGTFLRFPFAADLSLLNELKISKSEWHPTWLCEGTLMFDLSRQLSSKMETPVAVMILDGAELIINTVFTISTDSEKLNELVNASAELGTDRKLDELFKVIGPDFAEWSAKTEPSRALLSSSTLDAHRSVFHATRLAVSSLPTTVYGILADQREEWASEEGQFVKAEELMKTNSEQQNGEGAEGDDEFELIEMAELGADDEQKGTEGANSGELVSQCADCARCPVPRLAMLRSCGHRICRECIAKSAEEQTKADQAAELRCPVCSVPVPLDLLPLFLPLPLANSFALLHFVRNSPRPLAQCPGCSGLLLFSDQSPIQSIKICRHFLCARCSLLWCSDCNSLPHWPLNCAQNIQWLRRFAQHERCQQELPEAKGGAIASQFAQICSEAHARRMDLKLGSQLGKQIRRLLGDAKAERRFMEARKTALHLLEFGTAWLYLFRQCPRPPAWSQLRSLLWALRDLTESLDNELLFSASLSDVHGLKERIEKLEGIVEKTQQKFADEAK</sequence>
<evidence type="ECO:0000256" key="3">
    <source>
        <dbReference type="ARBA" id="ARBA00022833"/>
    </source>
</evidence>
<dbReference type="PANTHER" id="PTHR31063:SF4">
    <property type="entry name" value="IBR DOMAIN-CONTAINING PROTEIN"/>
    <property type="match status" value="1"/>
</dbReference>
<dbReference type="Proteomes" id="UP001620626">
    <property type="component" value="Unassembled WGS sequence"/>
</dbReference>
<feature type="compositionally biased region" description="Polar residues" evidence="5">
    <location>
        <begin position="219"/>
        <end position="232"/>
    </location>
</feature>
<feature type="compositionally biased region" description="Polar residues" evidence="5">
    <location>
        <begin position="286"/>
        <end position="297"/>
    </location>
</feature>
<comment type="caution">
    <text evidence="7">The sequence shown here is derived from an EMBL/GenBank/DDBJ whole genome shotgun (WGS) entry which is preliminary data.</text>
</comment>
<dbReference type="InterPro" id="IPR017907">
    <property type="entry name" value="Znf_RING_CS"/>
</dbReference>
<dbReference type="PROSITE" id="PS00518">
    <property type="entry name" value="ZF_RING_1"/>
    <property type="match status" value="1"/>
</dbReference>
<dbReference type="EMBL" id="JBICBT010001126">
    <property type="protein sequence ID" value="KAL3081885.1"/>
    <property type="molecule type" value="Genomic_DNA"/>
</dbReference>
<evidence type="ECO:0000313" key="8">
    <source>
        <dbReference type="Proteomes" id="UP001620626"/>
    </source>
</evidence>
<organism evidence="7 8">
    <name type="scientific">Heterodera trifolii</name>
    <dbReference type="NCBI Taxonomy" id="157864"/>
    <lineage>
        <taxon>Eukaryota</taxon>
        <taxon>Metazoa</taxon>
        <taxon>Ecdysozoa</taxon>
        <taxon>Nematoda</taxon>
        <taxon>Chromadorea</taxon>
        <taxon>Rhabditida</taxon>
        <taxon>Tylenchina</taxon>
        <taxon>Tylenchomorpha</taxon>
        <taxon>Tylenchoidea</taxon>
        <taxon>Heteroderidae</taxon>
        <taxon>Heteroderinae</taxon>
        <taxon>Heterodera</taxon>
    </lineage>
</organism>
<evidence type="ECO:0000256" key="2">
    <source>
        <dbReference type="ARBA" id="ARBA00022771"/>
    </source>
</evidence>
<gene>
    <name evidence="7" type="ORF">niasHT_037063</name>
</gene>
<dbReference type="CDD" id="cd16449">
    <property type="entry name" value="RING-HC"/>
    <property type="match status" value="1"/>
</dbReference>
<dbReference type="GO" id="GO:0008270">
    <property type="term" value="F:zinc ion binding"/>
    <property type="evidence" value="ECO:0007669"/>
    <property type="project" value="UniProtKB-KW"/>
</dbReference>
<keyword evidence="3" id="KW-0862">Zinc</keyword>
<keyword evidence="1" id="KW-0479">Metal-binding</keyword>
<dbReference type="InterPro" id="IPR013083">
    <property type="entry name" value="Znf_RING/FYVE/PHD"/>
</dbReference>
<reference evidence="7 8" key="1">
    <citation type="submission" date="2024-10" db="EMBL/GenBank/DDBJ databases">
        <authorList>
            <person name="Kim D."/>
        </authorList>
    </citation>
    <scope>NUCLEOTIDE SEQUENCE [LARGE SCALE GENOMIC DNA]</scope>
    <source>
        <strain evidence="7">BH-2024</strain>
    </source>
</reference>
<keyword evidence="2 4" id="KW-0863">Zinc-finger</keyword>
<evidence type="ECO:0000256" key="4">
    <source>
        <dbReference type="PROSITE-ProRule" id="PRU00175"/>
    </source>
</evidence>
<dbReference type="Gene3D" id="3.30.40.10">
    <property type="entry name" value="Zinc/RING finger domain, C3HC4 (zinc finger)"/>
    <property type="match status" value="1"/>
</dbReference>
<protein>
    <recommendedName>
        <fullName evidence="6">RING-type domain-containing protein</fullName>
    </recommendedName>
</protein>
<feature type="domain" description="RING-type" evidence="6">
    <location>
        <begin position="621"/>
        <end position="669"/>
    </location>
</feature>
<accession>A0ABD2IX29</accession>
<dbReference type="CDD" id="cd20335">
    <property type="entry name" value="BRcat_RBR"/>
    <property type="match status" value="1"/>
</dbReference>
<dbReference type="InterPro" id="IPR001841">
    <property type="entry name" value="Znf_RING"/>
</dbReference>
<dbReference type="PANTHER" id="PTHR31063">
    <property type="entry name" value="PROTEIN CBG08668"/>
    <property type="match status" value="1"/>
</dbReference>
<evidence type="ECO:0000256" key="1">
    <source>
        <dbReference type="ARBA" id="ARBA00022723"/>
    </source>
</evidence>
<evidence type="ECO:0000313" key="7">
    <source>
        <dbReference type="EMBL" id="KAL3081885.1"/>
    </source>
</evidence>
<feature type="region of interest" description="Disordered" evidence="5">
    <location>
        <begin position="284"/>
        <end position="317"/>
    </location>
</feature>
<keyword evidence="8" id="KW-1185">Reference proteome</keyword>